<dbReference type="Gene3D" id="2.40.330.10">
    <property type="entry name" value="DNA-binding pseudobarrel domain"/>
    <property type="match status" value="1"/>
</dbReference>
<keyword evidence="10" id="KW-1185">Reference proteome</keyword>
<keyword evidence="5" id="KW-0539">Nucleus</keyword>
<dbReference type="Proteomes" id="UP000326396">
    <property type="component" value="Linkage Group LG19"/>
</dbReference>
<keyword evidence="3" id="KW-0238">DNA-binding</keyword>
<dbReference type="GO" id="GO:0003677">
    <property type="term" value="F:DNA binding"/>
    <property type="evidence" value="ECO:0007669"/>
    <property type="project" value="UniProtKB-KW"/>
</dbReference>
<dbReference type="EMBL" id="SZYD01000011">
    <property type="protein sequence ID" value="KAD4888137.1"/>
    <property type="molecule type" value="Genomic_DNA"/>
</dbReference>
<evidence type="ECO:0000256" key="6">
    <source>
        <dbReference type="SAM" id="Coils"/>
    </source>
</evidence>
<accession>A0A5N6NIS8</accession>
<dbReference type="SUPFAM" id="SSF101936">
    <property type="entry name" value="DNA-binding pseudobarrel domain"/>
    <property type="match status" value="1"/>
</dbReference>
<dbReference type="InterPro" id="IPR003340">
    <property type="entry name" value="B3_DNA-bd"/>
</dbReference>
<evidence type="ECO:0000313" key="9">
    <source>
        <dbReference type="EMBL" id="KAD4888137.1"/>
    </source>
</evidence>
<dbReference type="OrthoDB" id="1909330at2759"/>
<feature type="domain" description="TF-B3" evidence="8">
    <location>
        <begin position="100"/>
        <end position="158"/>
    </location>
</feature>
<comment type="subcellular location">
    <subcellularLocation>
        <location evidence="1">Nucleus</location>
    </subcellularLocation>
</comment>
<evidence type="ECO:0000256" key="1">
    <source>
        <dbReference type="ARBA" id="ARBA00004123"/>
    </source>
</evidence>
<evidence type="ECO:0000256" key="3">
    <source>
        <dbReference type="ARBA" id="ARBA00023125"/>
    </source>
</evidence>
<dbReference type="InterPro" id="IPR044837">
    <property type="entry name" value="REM16-like"/>
</dbReference>
<feature type="coiled-coil region" evidence="6">
    <location>
        <begin position="384"/>
        <end position="411"/>
    </location>
</feature>
<evidence type="ECO:0000313" key="10">
    <source>
        <dbReference type="Proteomes" id="UP000326396"/>
    </source>
</evidence>
<keyword evidence="6" id="KW-0175">Coiled coil</keyword>
<name>A0A5N6NIS8_9ASTR</name>
<evidence type="ECO:0000256" key="5">
    <source>
        <dbReference type="ARBA" id="ARBA00023242"/>
    </source>
</evidence>
<evidence type="ECO:0000256" key="2">
    <source>
        <dbReference type="ARBA" id="ARBA00023015"/>
    </source>
</evidence>
<gene>
    <name evidence="9" type="ORF">E3N88_20210</name>
</gene>
<dbReference type="SMART" id="SM01019">
    <property type="entry name" value="B3"/>
    <property type="match status" value="1"/>
</dbReference>
<evidence type="ECO:0000256" key="4">
    <source>
        <dbReference type="ARBA" id="ARBA00023163"/>
    </source>
</evidence>
<dbReference type="GO" id="GO:0005634">
    <property type="term" value="C:nucleus"/>
    <property type="evidence" value="ECO:0007669"/>
    <property type="project" value="UniProtKB-SubCell"/>
</dbReference>
<feature type="region of interest" description="Disordered" evidence="7">
    <location>
        <begin position="201"/>
        <end position="231"/>
    </location>
</feature>
<keyword evidence="2" id="KW-0805">Transcription regulation</keyword>
<dbReference type="Pfam" id="PF02362">
    <property type="entry name" value="B3"/>
    <property type="match status" value="1"/>
</dbReference>
<keyword evidence="4" id="KW-0804">Transcription</keyword>
<proteinExistence type="predicted"/>
<dbReference type="PANTHER" id="PTHR31391:SF135">
    <property type="entry name" value="B3 DOMAIN-CONTAINING PROTEIN OS01G0234100-LIKE ISOFORM X1"/>
    <property type="match status" value="1"/>
</dbReference>
<evidence type="ECO:0000256" key="7">
    <source>
        <dbReference type="SAM" id="MobiDB-lite"/>
    </source>
</evidence>
<dbReference type="InterPro" id="IPR015300">
    <property type="entry name" value="DNA-bd_pseudobarrel_sf"/>
</dbReference>
<comment type="caution">
    <text evidence="9">The sequence shown here is derived from an EMBL/GenBank/DDBJ whole genome shotgun (WGS) entry which is preliminary data.</text>
</comment>
<dbReference type="PROSITE" id="PS50863">
    <property type="entry name" value="B3"/>
    <property type="match status" value="1"/>
</dbReference>
<protein>
    <recommendedName>
        <fullName evidence="8">TF-B3 domain-containing protein</fullName>
    </recommendedName>
</protein>
<organism evidence="9 10">
    <name type="scientific">Mikania micrantha</name>
    <name type="common">bitter vine</name>
    <dbReference type="NCBI Taxonomy" id="192012"/>
    <lineage>
        <taxon>Eukaryota</taxon>
        <taxon>Viridiplantae</taxon>
        <taxon>Streptophyta</taxon>
        <taxon>Embryophyta</taxon>
        <taxon>Tracheophyta</taxon>
        <taxon>Spermatophyta</taxon>
        <taxon>Magnoliopsida</taxon>
        <taxon>eudicotyledons</taxon>
        <taxon>Gunneridae</taxon>
        <taxon>Pentapetalae</taxon>
        <taxon>asterids</taxon>
        <taxon>campanulids</taxon>
        <taxon>Asterales</taxon>
        <taxon>Asteraceae</taxon>
        <taxon>Asteroideae</taxon>
        <taxon>Heliantheae alliance</taxon>
        <taxon>Eupatorieae</taxon>
        <taxon>Mikania</taxon>
    </lineage>
</organism>
<dbReference type="PANTHER" id="PTHR31391">
    <property type="entry name" value="B3 DOMAIN-CONTAINING PROTEIN OS11G0197600-RELATED"/>
    <property type="match status" value="1"/>
</dbReference>
<dbReference type="CDD" id="cd10017">
    <property type="entry name" value="B3_DNA"/>
    <property type="match status" value="1"/>
</dbReference>
<evidence type="ECO:0000259" key="8">
    <source>
        <dbReference type="PROSITE" id="PS50863"/>
    </source>
</evidence>
<dbReference type="AlphaFoldDB" id="A0A5N6NIS8"/>
<reference evidence="9 10" key="1">
    <citation type="submission" date="2019-05" db="EMBL/GenBank/DDBJ databases">
        <title>Mikania micrantha, genome provides insights into the molecular mechanism of rapid growth.</title>
        <authorList>
            <person name="Liu B."/>
        </authorList>
    </citation>
    <scope>NUCLEOTIDE SEQUENCE [LARGE SCALE GENOMIC DNA]</scope>
    <source>
        <strain evidence="9">NLD-2019</strain>
        <tissue evidence="9">Leaf</tissue>
    </source>
</reference>
<sequence length="413" mass="47271">MAAAQITSERSSDLQLAVNVRKTPNSPVTDATVAQLFMSKTSPTAPLTPSSAKRKRLKPAKCHFSSINLEKKRLLSKDKAENDPTRMTLRSFLPKDDSLIVIEDENGEKYDMKFIANRFGFSGGWRKFAIVHKLLEGDVLIFELVESCKFKIYIVRTNDSKEDDGADNVVNLDAQVKHKTPGRKRLSLGSSSLPLTEVRKKYKRSKPLTQPNNHPMDHSMVNSQVQEGSPEPNLSLREVKTFKDFHIMVDNQCIDTELSEEIRMNYYNLCIGKNEILHDGIREGLYHKLVAGMIGETVSIVNMIKNCKLTTRMEEFDVWDSSLKYFELMGMKVGFLRDRVSTLAKLAFESEDSKRFVEAKEEQHRNANEIKILEAKLVELYESNRKIDDVVDDLKERAERCETEFQKKVDAPW</sequence>